<feature type="domain" description="DUF7041" evidence="1">
    <location>
        <begin position="26"/>
        <end position="103"/>
    </location>
</feature>
<reference evidence="2" key="1">
    <citation type="submission" date="2019-11" db="UniProtKB">
        <authorList>
            <consortium name="WormBaseParasite"/>
        </authorList>
    </citation>
    <scope>IDENTIFICATION</scope>
</reference>
<name>A0A5K3EM42_MESCO</name>
<evidence type="ECO:0000313" key="2">
    <source>
        <dbReference type="WBParaSite" id="MCU_001529-RA"/>
    </source>
</evidence>
<dbReference type="InterPro" id="IPR055469">
    <property type="entry name" value="DUF7041"/>
</dbReference>
<dbReference type="PANTHER" id="PTHR33327">
    <property type="entry name" value="ENDONUCLEASE"/>
    <property type="match status" value="1"/>
</dbReference>
<dbReference type="WBParaSite" id="MCU_001529-RA">
    <property type="protein sequence ID" value="MCU_001529-RA"/>
    <property type="gene ID" value="MCU_001529"/>
</dbReference>
<sequence>MDEVGDHPLLIDVVGQDYQDNIPKYSEHPSLWFRQLEVYFQFYKITSQKPRYYYVLEKLPHRVKLAVPDMIEEIPGYRPYDELKHSVIMRMNEICETRARRLLPNVELGNMLPSELLEHMRRVVEGRQIGDTEVRHLWTKCMSQEIRPTLESCTYDSPLDKLADFADNLLENLNADDD</sequence>
<evidence type="ECO:0000259" key="1">
    <source>
        <dbReference type="Pfam" id="PF23055"/>
    </source>
</evidence>
<protein>
    <submittedName>
        <fullName evidence="2">Inorganic diphosphatase</fullName>
    </submittedName>
</protein>
<dbReference type="Pfam" id="PF23055">
    <property type="entry name" value="DUF7041"/>
    <property type="match status" value="1"/>
</dbReference>
<organism evidence="2">
    <name type="scientific">Mesocestoides corti</name>
    <name type="common">Flatworm</name>
    <dbReference type="NCBI Taxonomy" id="53468"/>
    <lineage>
        <taxon>Eukaryota</taxon>
        <taxon>Metazoa</taxon>
        <taxon>Spiralia</taxon>
        <taxon>Lophotrochozoa</taxon>
        <taxon>Platyhelminthes</taxon>
        <taxon>Cestoda</taxon>
        <taxon>Eucestoda</taxon>
        <taxon>Cyclophyllidea</taxon>
        <taxon>Mesocestoididae</taxon>
        <taxon>Mesocestoides</taxon>
    </lineage>
</organism>
<proteinExistence type="predicted"/>
<accession>A0A5K3EM42</accession>
<dbReference type="AlphaFoldDB" id="A0A5K3EM42"/>
<dbReference type="PANTHER" id="PTHR33327:SF3">
    <property type="entry name" value="RNA-DIRECTED DNA POLYMERASE"/>
    <property type="match status" value="1"/>
</dbReference>